<comment type="caution">
    <text evidence="1">The sequence shown here is derived from an EMBL/GenBank/DDBJ whole genome shotgun (WGS) entry which is preliminary data.</text>
</comment>
<dbReference type="RefSeq" id="WP_202750449.1">
    <property type="nucleotide sequence ID" value="NZ_JAESWC010000015.1"/>
</dbReference>
<accession>A0ABS1TED0</accession>
<evidence type="ECO:0000313" key="2">
    <source>
        <dbReference type="Proteomes" id="UP000632377"/>
    </source>
</evidence>
<dbReference type="EMBL" id="JAESWC010000015">
    <property type="protein sequence ID" value="MBL4937700.1"/>
    <property type="molecule type" value="Genomic_DNA"/>
</dbReference>
<dbReference type="PANTHER" id="PTHR48100">
    <property type="entry name" value="BROAD-SPECIFICITY PHOSPHATASE YOR283W-RELATED"/>
    <property type="match status" value="1"/>
</dbReference>
<proteinExistence type="predicted"/>
<dbReference type="SMART" id="SM00855">
    <property type="entry name" value="PGAM"/>
    <property type="match status" value="1"/>
</dbReference>
<evidence type="ECO:0000313" key="1">
    <source>
        <dbReference type="EMBL" id="MBL4937700.1"/>
    </source>
</evidence>
<gene>
    <name evidence="1" type="ORF">JK636_18475</name>
</gene>
<dbReference type="InterPro" id="IPR029033">
    <property type="entry name" value="His_PPase_superfam"/>
</dbReference>
<dbReference type="Gene3D" id="3.40.50.1240">
    <property type="entry name" value="Phosphoglycerate mutase-like"/>
    <property type="match status" value="1"/>
</dbReference>
<name>A0ABS1TED0_9CLOT</name>
<dbReference type="InterPro" id="IPR013078">
    <property type="entry name" value="His_Pase_superF_clade-1"/>
</dbReference>
<dbReference type="Pfam" id="PF00300">
    <property type="entry name" value="His_Phos_1"/>
    <property type="match status" value="1"/>
</dbReference>
<dbReference type="InterPro" id="IPR050275">
    <property type="entry name" value="PGM_Phosphatase"/>
</dbReference>
<dbReference type="SUPFAM" id="SSF53254">
    <property type="entry name" value="Phosphoglycerate mutase-like"/>
    <property type="match status" value="1"/>
</dbReference>
<dbReference type="Proteomes" id="UP000632377">
    <property type="component" value="Unassembled WGS sequence"/>
</dbReference>
<reference evidence="1 2" key="1">
    <citation type="submission" date="2021-01" db="EMBL/GenBank/DDBJ databases">
        <title>Genome public.</title>
        <authorList>
            <person name="Liu C."/>
            <person name="Sun Q."/>
        </authorList>
    </citation>
    <scope>NUCLEOTIDE SEQUENCE [LARGE SCALE GENOMIC DNA]</scope>
    <source>
        <strain evidence="1 2">YIM B02515</strain>
    </source>
</reference>
<dbReference type="CDD" id="cd07067">
    <property type="entry name" value="HP_PGM_like"/>
    <property type="match status" value="1"/>
</dbReference>
<organism evidence="1 2">
    <name type="scientific">Clostridium rhizosphaerae</name>
    <dbReference type="NCBI Taxonomy" id="2803861"/>
    <lineage>
        <taxon>Bacteria</taxon>
        <taxon>Bacillati</taxon>
        <taxon>Bacillota</taxon>
        <taxon>Clostridia</taxon>
        <taxon>Eubacteriales</taxon>
        <taxon>Clostridiaceae</taxon>
        <taxon>Clostridium</taxon>
    </lineage>
</organism>
<keyword evidence="2" id="KW-1185">Reference proteome</keyword>
<dbReference type="PANTHER" id="PTHR48100:SF59">
    <property type="entry name" value="ADENOSYLCOBALAMIN_ALPHA-RIBAZOLE PHOSPHATASE"/>
    <property type="match status" value="1"/>
</dbReference>
<protein>
    <submittedName>
        <fullName evidence="1">Histidine phosphatase family protein</fullName>
    </submittedName>
</protein>
<sequence>MYTNIYFVRHAEVKYTPDEFIRPLTEKGQADATRLVKVFKDINITRVISSPYKRAVSTVELIAKDKCLDIETIDDFKERKVSDAYIEDFFSFSKRQWEDFDFCLDNGETLRITQDRGIKALYEVLRKYKGENIIIGTHGTILGVILNYFDEKYNYDFWIKMKMPDVFRFTFNDEKIEYIENNEI</sequence>